<evidence type="ECO:0000313" key="3">
    <source>
        <dbReference type="Proteomes" id="UP000564885"/>
    </source>
</evidence>
<comment type="caution">
    <text evidence="2">The sequence shown here is derived from an EMBL/GenBank/DDBJ whole genome shotgun (WGS) entry which is preliminary data.</text>
</comment>
<protein>
    <submittedName>
        <fullName evidence="2">Uncharacterized protein</fullName>
    </submittedName>
</protein>
<dbReference type="RefSeq" id="WP_171218266.1">
    <property type="nucleotide sequence ID" value="NZ_JABEPP010000003.1"/>
</dbReference>
<evidence type="ECO:0000256" key="1">
    <source>
        <dbReference type="SAM" id="MobiDB-lite"/>
    </source>
</evidence>
<dbReference type="EMBL" id="JABEPP010000003">
    <property type="protein sequence ID" value="NNM72730.1"/>
    <property type="molecule type" value="Genomic_DNA"/>
</dbReference>
<accession>A0A849I9H1</accession>
<organism evidence="2 3">
    <name type="scientific">Enterovirga aerilata</name>
    <dbReference type="NCBI Taxonomy" id="2730920"/>
    <lineage>
        <taxon>Bacteria</taxon>
        <taxon>Pseudomonadati</taxon>
        <taxon>Pseudomonadota</taxon>
        <taxon>Alphaproteobacteria</taxon>
        <taxon>Hyphomicrobiales</taxon>
        <taxon>Methylobacteriaceae</taxon>
        <taxon>Enterovirga</taxon>
    </lineage>
</organism>
<gene>
    <name evidence="2" type="ORF">HJG44_10100</name>
</gene>
<feature type="region of interest" description="Disordered" evidence="1">
    <location>
        <begin position="1"/>
        <end position="91"/>
    </location>
</feature>
<sequence length="91" mass="9781">MTSILERAKAMLGRGKADEQAGGKSELQQNAEKALRMKQEAGPQTNIPEHRTPHEGGVGGPQVSYTDTALGKEPTYTPNLKRSHNPRSGDA</sequence>
<dbReference type="AlphaFoldDB" id="A0A849I9H1"/>
<evidence type="ECO:0000313" key="2">
    <source>
        <dbReference type="EMBL" id="NNM72730.1"/>
    </source>
</evidence>
<keyword evidence="3" id="KW-1185">Reference proteome</keyword>
<dbReference type="Proteomes" id="UP000564885">
    <property type="component" value="Unassembled WGS sequence"/>
</dbReference>
<reference evidence="2 3" key="1">
    <citation type="submission" date="2020-04" db="EMBL/GenBank/DDBJ databases">
        <title>Enterovirga sp. isolate from soil.</title>
        <authorList>
            <person name="Chea S."/>
            <person name="Kim D.-U."/>
        </authorList>
    </citation>
    <scope>NUCLEOTIDE SEQUENCE [LARGE SCALE GENOMIC DNA]</scope>
    <source>
        <strain evidence="2 3">DB1703</strain>
    </source>
</reference>
<proteinExistence type="predicted"/>
<name>A0A849I9H1_9HYPH</name>